<keyword evidence="7 10" id="KW-1133">Transmembrane helix</keyword>
<keyword evidence="12" id="KW-1185">Reference proteome</keyword>
<keyword evidence="6" id="KW-0653">Protein transport</keyword>
<feature type="compositionally biased region" description="Low complexity" evidence="9">
    <location>
        <begin position="23"/>
        <end position="35"/>
    </location>
</feature>
<evidence type="ECO:0000256" key="9">
    <source>
        <dbReference type="SAM" id="MobiDB-lite"/>
    </source>
</evidence>
<sequence length="783" mass="86438">MAITNNSTAVQMGQDRAGEHRSAPASTPSTISTLTGIEPPTSKEARLDPEIAAITPETTTLDTPLQLVTKTLDITDNPSQSPYTFRAFIIGLGLSSFGAVIAEIFYFKPQTVGVQPIFLIIAAFCLGEASALIPRWGPVGRFLNPGPFNQKEHVFIVIMASSAAGSALGTEQLAVQSLYYGEQPSAASAIFMLFSSQCIGYGLLGVMRKTFIYPTKFVWPTSLPLASLFQSMHLNKDLAMKRMRLFWYLCLGVMIWEIVPQYIFPLTVGISVFCLANPNSAVFTYLFGGTNGNEGMGLFSWSMDWQYIGTTQFVLPLNTLVNQLIGYVGCVILTVAAYYCNIWNAQDYPFLAQALFTTNGTVYSQTEILGKNNEVDPSALAAYGLPRFATSNALALLTLNMGTTAAVMHIFLWNWADVKLFFASFSPRTIKDQLFTTSWKFWRTTNPQPPTKPFPGTEGDPHFAAIRAYKDAPSWWYHTVLLLATAIGLICCYEQQTSLPWWAFLTALALSWFLTAIFACMCGITGFYFPPATAIQMIGAYLVPRRPVANMMFTLYGSNALMQAISMLADLKLAQYAKLPPRATFVAQLVGTCVGAVLNWVMMNSIVENQREVLLSVEGTNVWSGQNVQTYNAQAVAWGGAGDEMFGRDGVYWMVPMGLLFGLIAPIPFWIGHKFFPHLRLDYFNTFIICTWLGVLSVGINSSLTAYFVFGFLAQGYIRRYRPLLFAKWNLIVAAGIAGGCSLIVFILTFAVFGGSGTERPFPAWWGNNNQGNADRCLYMNRI</sequence>
<feature type="transmembrane region" description="Helical" evidence="10">
    <location>
        <begin position="583"/>
        <end position="602"/>
    </location>
</feature>
<dbReference type="NCBIfam" id="TIGR00728">
    <property type="entry name" value="OPT_sfam"/>
    <property type="match status" value="1"/>
</dbReference>
<reference evidence="11" key="2">
    <citation type="submission" date="2023-06" db="EMBL/GenBank/DDBJ databases">
        <authorList>
            <consortium name="Lawrence Berkeley National Laboratory"/>
            <person name="Haridas S."/>
            <person name="Hensen N."/>
            <person name="Bonometti L."/>
            <person name="Westerberg I."/>
            <person name="Brannstrom I.O."/>
            <person name="Guillou S."/>
            <person name="Cros-Aarteil S."/>
            <person name="Calhoun S."/>
            <person name="Kuo A."/>
            <person name="Mondo S."/>
            <person name="Pangilinan J."/>
            <person name="Riley R."/>
            <person name="Labutti K."/>
            <person name="Andreopoulos B."/>
            <person name="Lipzen A."/>
            <person name="Chen C."/>
            <person name="Yanf M."/>
            <person name="Daum C."/>
            <person name="Ng V."/>
            <person name="Clum A."/>
            <person name="Steindorff A."/>
            <person name="Ohm R."/>
            <person name="Martin F."/>
            <person name="Silar P."/>
            <person name="Natvig D."/>
            <person name="Lalanne C."/>
            <person name="Gautier V."/>
            <person name="Ament-Velasquez S.L."/>
            <person name="Kruys A."/>
            <person name="Hutchinson M.I."/>
            <person name="Powell A.J."/>
            <person name="Barry K."/>
            <person name="Miller A.N."/>
            <person name="Grigoriev I.V."/>
            <person name="Debuchy R."/>
            <person name="Gladieux P."/>
            <person name="Thoren M.H."/>
            <person name="Johannesson H."/>
        </authorList>
    </citation>
    <scope>NUCLEOTIDE SEQUENCE</scope>
    <source>
        <strain evidence="11">SMH4131-1</strain>
    </source>
</reference>
<comment type="similarity">
    <text evidence="2">Belongs to the oligopeptide OPT transporter family.</text>
</comment>
<feature type="transmembrane region" description="Helical" evidence="10">
    <location>
        <begin position="324"/>
        <end position="343"/>
    </location>
</feature>
<evidence type="ECO:0000313" key="11">
    <source>
        <dbReference type="EMBL" id="KAK3332397.1"/>
    </source>
</evidence>
<feature type="transmembrane region" description="Helical" evidence="10">
    <location>
        <begin position="683"/>
        <end position="709"/>
    </location>
</feature>
<feature type="transmembrane region" description="Helical" evidence="10">
    <location>
        <begin position="393"/>
        <end position="416"/>
    </location>
</feature>
<feature type="transmembrane region" description="Helical" evidence="10">
    <location>
        <begin position="729"/>
        <end position="753"/>
    </location>
</feature>
<dbReference type="GO" id="GO:0015031">
    <property type="term" value="P:protein transport"/>
    <property type="evidence" value="ECO:0007669"/>
    <property type="project" value="UniProtKB-KW"/>
</dbReference>
<feature type="transmembrane region" description="Helical" evidence="10">
    <location>
        <begin position="505"/>
        <end position="529"/>
    </location>
</feature>
<dbReference type="GO" id="GO:0035673">
    <property type="term" value="F:oligopeptide transmembrane transporter activity"/>
    <property type="evidence" value="ECO:0007669"/>
    <property type="project" value="InterPro"/>
</dbReference>
<comment type="caution">
    <text evidence="11">The sequence shown here is derived from an EMBL/GenBank/DDBJ whole genome shotgun (WGS) entry which is preliminary data.</text>
</comment>
<evidence type="ECO:0000256" key="10">
    <source>
        <dbReference type="SAM" id="Phobius"/>
    </source>
</evidence>
<accession>A0AAE0IWU5</accession>
<feature type="compositionally biased region" description="Polar residues" evidence="9">
    <location>
        <begin position="1"/>
        <end position="11"/>
    </location>
</feature>
<evidence type="ECO:0000256" key="7">
    <source>
        <dbReference type="ARBA" id="ARBA00022989"/>
    </source>
</evidence>
<dbReference type="Pfam" id="PF03169">
    <property type="entry name" value="OPT"/>
    <property type="match status" value="1"/>
</dbReference>
<evidence type="ECO:0000256" key="5">
    <source>
        <dbReference type="ARBA" id="ARBA00022856"/>
    </source>
</evidence>
<gene>
    <name evidence="11" type="ORF">B0T19DRAFT_439242</name>
</gene>
<feature type="transmembrane region" description="Helical" evidence="10">
    <location>
        <begin position="245"/>
        <end position="263"/>
    </location>
</feature>
<dbReference type="InterPro" id="IPR004813">
    <property type="entry name" value="OPT"/>
</dbReference>
<evidence type="ECO:0000313" key="12">
    <source>
        <dbReference type="Proteomes" id="UP001286456"/>
    </source>
</evidence>
<keyword evidence="8 10" id="KW-0472">Membrane</keyword>
<dbReference type="InterPro" id="IPR004648">
    <property type="entry name" value="Oligpept_transpt"/>
</dbReference>
<feature type="transmembrane region" description="Helical" evidence="10">
    <location>
        <begin position="154"/>
        <end position="174"/>
    </location>
</feature>
<keyword evidence="5" id="KW-0571">Peptide transport</keyword>
<keyword evidence="4 10" id="KW-0812">Transmembrane</keyword>
<feature type="transmembrane region" description="Helical" evidence="10">
    <location>
        <begin position="186"/>
        <end position="206"/>
    </location>
</feature>
<feature type="transmembrane region" description="Helical" evidence="10">
    <location>
        <begin position="87"/>
        <end position="107"/>
    </location>
</feature>
<dbReference type="EMBL" id="JAUEPO010000002">
    <property type="protein sequence ID" value="KAK3332397.1"/>
    <property type="molecule type" value="Genomic_DNA"/>
</dbReference>
<proteinExistence type="inferred from homology"/>
<feature type="region of interest" description="Disordered" evidence="9">
    <location>
        <begin position="1"/>
        <end position="42"/>
    </location>
</feature>
<feature type="transmembrane region" description="Helical" evidence="10">
    <location>
        <begin position="475"/>
        <end position="493"/>
    </location>
</feature>
<feature type="transmembrane region" description="Helical" evidence="10">
    <location>
        <begin position="113"/>
        <end position="133"/>
    </location>
</feature>
<evidence type="ECO:0000256" key="4">
    <source>
        <dbReference type="ARBA" id="ARBA00022692"/>
    </source>
</evidence>
<dbReference type="GO" id="GO:0016020">
    <property type="term" value="C:membrane"/>
    <property type="evidence" value="ECO:0007669"/>
    <property type="project" value="UniProtKB-SubCell"/>
</dbReference>
<feature type="transmembrane region" description="Helical" evidence="10">
    <location>
        <begin position="549"/>
        <end position="571"/>
    </location>
</feature>
<evidence type="ECO:0000256" key="6">
    <source>
        <dbReference type="ARBA" id="ARBA00022927"/>
    </source>
</evidence>
<organism evidence="11 12">
    <name type="scientific">Cercophora scortea</name>
    <dbReference type="NCBI Taxonomy" id="314031"/>
    <lineage>
        <taxon>Eukaryota</taxon>
        <taxon>Fungi</taxon>
        <taxon>Dikarya</taxon>
        <taxon>Ascomycota</taxon>
        <taxon>Pezizomycotina</taxon>
        <taxon>Sordariomycetes</taxon>
        <taxon>Sordariomycetidae</taxon>
        <taxon>Sordariales</taxon>
        <taxon>Lasiosphaeriaceae</taxon>
        <taxon>Cercophora</taxon>
    </lineage>
</organism>
<dbReference type="PANTHER" id="PTHR22601">
    <property type="entry name" value="ISP4 LIKE PROTEIN"/>
    <property type="match status" value="1"/>
</dbReference>
<feature type="transmembrane region" description="Helical" evidence="10">
    <location>
        <begin position="651"/>
        <end position="671"/>
    </location>
</feature>
<dbReference type="Proteomes" id="UP001286456">
    <property type="component" value="Unassembled WGS sequence"/>
</dbReference>
<evidence type="ECO:0000256" key="1">
    <source>
        <dbReference type="ARBA" id="ARBA00004141"/>
    </source>
</evidence>
<evidence type="ECO:0000256" key="2">
    <source>
        <dbReference type="ARBA" id="ARBA00008807"/>
    </source>
</evidence>
<protein>
    <submittedName>
        <fullName evidence="11">OPT superfamily oligopeptide transporter</fullName>
    </submittedName>
</protein>
<evidence type="ECO:0000256" key="3">
    <source>
        <dbReference type="ARBA" id="ARBA00022448"/>
    </source>
</evidence>
<dbReference type="AlphaFoldDB" id="A0AAE0IWU5"/>
<evidence type="ECO:0000256" key="8">
    <source>
        <dbReference type="ARBA" id="ARBA00023136"/>
    </source>
</evidence>
<comment type="subcellular location">
    <subcellularLocation>
        <location evidence="1">Membrane</location>
        <topology evidence="1">Multi-pass membrane protein</topology>
    </subcellularLocation>
</comment>
<keyword evidence="3" id="KW-0813">Transport</keyword>
<name>A0AAE0IWU5_9PEZI</name>
<reference evidence="11" key="1">
    <citation type="journal article" date="2023" name="Mol. Phylogenet. Evol.">
        <title>Genome-scale phylogeny and comparative genomics of the fungal order Sordariales.</title>
        <authorList>
            <person name="Hensen N."/>
            <person name="Bonometti L."/>
            <person name="Westerberg I."/>
            <person name="Brannstrom I.O."/>
            <person name="Guillou S."/>
            <person name="Cros-Aarteil S."/>
            <person name="Calhoun S."/>
            <person name="Haridas S."/>
            <person name="Kuo A."/>
            <person name="Mondo S."/>
            <person name="Pangilinan J."/>
            <person name="Riley R."/>
            <person name="LaButti K."/>
            <person name="Andreopoulos B."/>
            <person name="Lipzen A."/>
            <person name="Chen C."/>
            <person name="Yan M."/>
            <person name="Daum C."/>
            <person name="Ng V."/>
            <person name="Clum A."/>
            <person name="Steindorff A."/>
            <person name="Ohm R.A."/>
            <person name="Martin F."/>
            <person name="Silar P."/>
            <person name="Natvig D.O."/>
            <person name="Lalanne C."/>
            <person name="Gautier V."/>
            <person name="Ament-Velasquez S.L."/>
            <person name="Kruys A."/>
            <person name="Hutchinson M.I."/>
            <person name="Powell A.J."/>
            <person name="Barry K."/>
            <person name="Miller A.N."/>
            <person name="Grigoriev I.V."/>
            <person name="Debuchy R."/>
            <person name="Gladieux P."/>
            <person name="Hiltunen Thoren M."/>
            <person name="Johannesson H."/>
        </authorList>
    </citation>
    <scope>NUCLEOTIDE SEQUENCE</scope>
    <source>
        <strain evidence="11">SMH4131-1</strain>
    </source>
</reference>